<organism evidence="2 3">
    <name type="scientific">Streptomyces hainanensis</name>
    <dbReference type="NCBI Taxonomy" id="402648"/>
    <lineage>
        <taxon>Bacteria</taxon>
        <taxon>Bacillati</taxon>
        <taxon>Actinomycetota</taxon>
        <taxon>Actinomycetes</taxon>
        <taxon>Kitasatosporales</taxon>
        <taxon>Streptomycetaceae</taxon>
        <taxon>Streptomyces</taxon>
    </lineage>
</organism>
<dbReference type="EMBL" id="SMKI01000751">
    <property type="protein sequence ID" value="TDC61277.1"/>
    <property type="molecule type" value="Genomic_DNA"/>
</dbReference>
<comment type="caution">
    <text evidence="2">The sequence shown here is derived from an EMBL/GenBank/DDBJ whole genome shotgun (WGS) entry which is preliminary data.</text>
</comment>
<feature type="domain" description="Insertion element IS150 protein InsJ-like helix-turn-helix" evidence="1">
    <location>
        <begin position="30"/>
        <end position="80"/>
    </location>
</feature>
<evidence type="ECO:0000259" key="1">
    <source>
        <dbReference type="Pfam" id="PF13518"/>
    </source>
</evidence>
<dbReference type="InterPro" id="IPR055247">
    <property type="entry name" value="InsJ-like_HTH"/>
</dbReference>
<dbReference type="AlphaFoldDB" id="A0A4R4SDC0"/>
<accession>A0A4R4SDC0</accession>
<dbReference type="OrthoDB" id="2375382at2"/>
<protein>
    <submittedName>
        <fullName evidence="2">Helix-turn-helix domain-containing protein</fullName>
    </submittedName>
</protein>
<dbReference type="Pfam" id="PF13518">
    <property type="entry name" value="HTH_28"/>
    <property type="match status" value="1"/>
</dbReference>
<sequence>MHDVPELALSDAEREALRAWSAGRPDREVRARIVLDAAAGASVSDTARALGLSRPTVSSWRRRYAEHGLGGLEHRPRSGRPPQVDEADVVAATVAGPPAPRRAWSARALADHLGIAHSTLGAVWRRWGVDGAGDPPVTPPTAPPLTLRRPRLLGLWQDGDDVALVLADGPGEDRAPHLPAPAEERVARGAELTEALAGLRRAAREPGPGP</sequence>
<evidence type="ECO:0000313" key="3">
    <source>
        <dbReference type="Proteomes" id="UP000295345"/>
    </source>
</evidence>
<feature type="non-terminal residue" evidence="2">
    <location>
        <position position="210"/>
    </location>
</feature>
<dbReference type="SUPFAM" id="SSF46689">
    <property type="entry name" value="Homeodomain-like"/>
    <property type="match status" value="1"/>
</dbReference>
<dbReference type="RefSeq" id="WP_132822289.1">
    <property type="nucleotide sequence ID" value="NZ_SMKI01000751.1"/>
</dbReference>
<name>A0A4R4SDC0_9ACTN</name>
<dbReference type="InterPro" id="IPR009057">
    <property type="entry name" value="Homeodomain-like_sf"/>
</dbReference>
<keyword evidence="3" id="KW-1185">Reference proteome</keyword>
<dbReference type="Proteomes" id="UP000295345">
    <property type="component" value="Unassembled WGS sequence"/>
</dbReference>
<evidence type="ECO:0000313" key="2">
    <source>
        <dbReference type="EMBL" id="TDC61277.1"/>
    </source>
</evidence>
<gene>
    <name evidence="2" type="ORF">E1283_35545</name>
</gene>
<proteinExistence type="predicted"/>
<reference evidence="2 3" key="1">
    <citation type="submission" date="2019-03" db="EMBL/GenBank/DDBJ databases">
        <title>Draft genome sequences of novel Actinobacteria.</title>
        <authorList>
            <person name="Sahin N."/>
            <person name="Ay H."/>
            <person name="Saygin H."/>
        </authorList>
    </citation>
    <scope>NUCLEOTIDE SEQUENCE [LARGE SCALE GENOMIC DNA]</scope>
    <source>
        <strain evidence="2 3">DSM 41900</strain>
    </source>
</reference>